<sequence length="134" mass="13780">MSAPTASALDELRRADRIIKVMLNVLTIDQKAQVGRKLEAAGLVSDGMTRHHERRAAIEAASAVSTSTATGGHLDLIAQQAASIISEGSAAEDLLQGMTKSGSSNTSTAVWRRVALMRGVAQTIAALAAQGGAA</sequence>
<protein>
    <submittedName>
        <fullName evidence="1">Uncharacterized protein</fullName>
    </submittedName>
</protein>
<dbReference type="Proteomes" id="UP000439986">
    <property type="component" value="Unassembled WGS sequence"/>
</dbReference>
<dbReference type="RefSeq" id="WP_154356061.1">
    <property type="nucleotide sequence ID" value="NZ_WKJL01000001.1"/>
</dbReference>
<evidence type="ECO:0000313" key="1">
    <source>
        <dbReference type="EMBL" id="MRW83038.1"/>
    </source>
</evidence>
<evidence type="ECO:0000313" key="2">
    <source>
        <dbReference type="Proteomes" id="UP000439986"/>
    </source>
</evidence>
<dbReference type="AlphaFoldDB" id="A0A844CSY6"/>
<proteinExistence type="predicted"/>
<gene>
    <name evidence="1" type="ORF">GJ698_02900</name>
</gene>
<name>A0A844CSY6_9BURK</name>
<organism evidence="1 2">
    <name type="scientific">Duganella aquatilis</name>
    <dbReference type="NCBI Taxonomy" id="2666082"/>
    <lineage>
        <taxon>Bacteria</taxon>
        <taxon>Pseudomonadati</taxon>
        <taxon>Pseudomonadota</taxon>
        <taxon>Betaproteobacteria</taxon>
        <taxon>Burkholderiales</taxon>
        <taxon>Oxalobacteraceae</taxon>
        <taxon>Telluria group</taxon>
        <taxon>Duganella</taxon>
    </lineage>
</organism>
<keyword evidence="2" id="KW-1185">Reference proteome</keyword>
<dbReference type="EMBL" id="WKJL01000001">
    <property type="protein sequence ID" value="MRW83038.1"/>
    <property type="molecule type" value="Genomic_DNA"/>
</dbReference>
<reference evidence="1 2" key="1">
    <citation type="submission" date="2019-11" db="EMBL/GenBank/DDBJ databases">
        <title>Novel species isolated from a subtropical stream in China.</title>
        <authorList>
            <person name="Lu H."/>
        </authorList>
    </citation>
    <scope>NUCLEOTIDE SEQUENCE [LARGE SCALE GENOMIC DNA]</scope>
    <source>
        <strain evidence="1 2">FT26W</strain>
    </source>
</reference>
<accession>A0A844CSY6</accession>
<comment type="caution">
    <text evidence="1">The sequence shown here is derived from an EMBL/GenBank/DDBJ whole genome shotgun (WGS) entry which is preliminary data.</text>
</comment>